<dbReference type="PANTHER" id="PTHR37166:SF1">
    <property type="entry name" value="PROTEIN FLAG"/>
    <property type="match status" value="1"/>
</dbReference>
<dbReference type="RefSeq" id="WP_169835639.1">
    <property type="nucleotide sequence ID" value="NZ_CP019699.1"/>
</dbReference>
<dbReference type="InterPro" id="IPR005186">
    <property type="entry name" value="FlaG"/>
</dbReference>
<reference evidence="1 2" key="1">
    <citation type="journal article" date="2015" name="Int. J. Syst. Evol. Microbiol.">
        <title>Novibacillus thermophilus gen. nov., sp. nov., a Gram-staining-negative and moderately thermophilic member of the family Thermoactinomycetaceae.</title>
        <authorList>
            <person name="Yang G."/>
            <person name="Chen J."/>
            <person name="Zhou S."/>
        </authorList>
    </citation>
    <scope>NUCLEOTIDE SEQUENCE [LARGE SCALE GENOMIC DNA]</scope>
    <source>
        <strain evidence="1 2">SG-1</strain>
    </source>
</reference>
<gene>
    <name evidence="1" type="ORF">B0W44_16365</name>
</gene>
<dbReference type="Gene3D" id="3.30.160.170">
    <property type="entry name" value="FlaG-like"/>
    <property type="match status" value="1"/>
</dbReference>
<dbReference type="STRING" id="1471761.B0W44_16365"/>
<dbReference type="KEGG" id="ntr:B0W44_16365"/>
<sequence length="117" mass="13519">MTLSIQSVTTFTPLVQQPNGQELRDALRSHLNEGASQQTVTVPDVSDLDQAIGGLNEALKVLQTHLRFRLHEDTHRYYVEIVDTLEDEVIREVPPKRFLDMMADMYRFMGMMVDEKR</sequence>
<dbReference type="AlphaFoldDB" id="A0A1U9KAM2"/>
<name>A0A1U9KAM2_9BACL</name>
<dbReference type="SUPFAM" id="SSF160214">
    <property type="entry name" value="FlaG-like"/>
    <property type="match status" value="1"/>
</dbReference>
<accession>A0A1U9KAM2</accession>
<dbReference type="PANTHER" id="PTHR37166">
    <property type="entry name" value="PROTEIN FLAG"/>
    <property type="match status" value="1"/>
</dbReference>
<protein>
    <recommendedName>
        <fullName evidence="3">Flagellar biosynthesis protein FlaG</fullName>
    </recommendedName>
</protein>
<keyword evidence="2" id="KW-1185">Reference proteome</keyword>
<proteinExistence type="predicted"/>
<dbReference type="InterPro" id="IPR035924">
    <property type="entry name" value="FlaG-like_sf"/>
</dbReference>
<evidence type="ECO:0000313" key="1">
    <source>
        <dbReference type="EMBL" id="AQS57090.1"/>
    </source>
</evidence>
<organism evidence="1 2">
    <name type="scientific">Novibacillus thermophilus</name>
    <dbReference type="NCBI Taxonomy" id="1471761"/>
    <lineage>
        <taxon>Bacteria</taxon>
        <taxon>Bacillati</taxon>
        <taxon>Bacillota</taxon>
        <taxon>Bacilli</taxon>
        <taxon>Bacillales</taxon>
        <taxon>Thermoactinomycetaceae</taxon>
        <taxon>Novibacillus</taxon>
    </lineage>
</organism>
<dbReference type="EMBL" id="CP019699">
    <property type="protein sequence ID" value="AQS57090.1"/>
    <property type="molecule type" value="Genomic_DNA"/>
</dbReference>
<dbReference type="Proteomes" id="UP000188603">
    <property type="component" value="Chromosome"/>
</dbReference>
<evidence type="ECO:0000313" key="2">
    <source>
        <dbReference type="Proteomes" id="UP000188603"/>
    </source>
</evidence>
<evidence type="ECO:0008006" key="3">
    <source>
        <dbReference type="Google" id="ProtNLM"/>
    </source>
</evidence>
<dbReference type="Pfam" id="PF03646">
    <property type="entry name" value="FlaG"/>
    <property type="match status" value="1"/>
</dbReference>